<dbReference type="Proteomes" id="UP000316580">
    <property type="component" value="Unassembled WGS sequence"/>
</dbReference>
<proteinExistence type="predicted"/>
<evidence type="ECO:0000256" key="1">
    <source>
        <dbReference type="SAM" id="SignalP"/>
    </source>
</evidence>
<evidence type="ECO:0000313" key="3">
    <source>
        <dbReference type="Proteomes" id="UP000316580"/>
    </source>
</evidence>
<dbReference type="EMBL" id="VCID01000517">
    <property type="protein sequence ID" value="TNY46862.1"/>
    <property type="molecule type" value="Genomic_DNA"/>
</dbReference>
<protein>
    <submittedName>
        <fullName evidence="2">Uncharacterized protein</fullName>
    </submittedName>
</protein>
<comment type="caution">
    <text evidence="2">The sequence shown here is derived from an EMBL/GenBank/DDBJ whole genome shotgun (WGS) entry which is preliminary data.</text>
</comment>
<feature type="signal peptide" evidence="1">
    <location>
        <begin position="1"/>
        <end position="29"/>
    </location>
</feature>
<organism evidence="2 3">
    <name type="scientific">Streptococcus pyogenes</name>
    <dbReference type="NCBI Taxonomy" id="1314"/>
    <lineage>
        <taxon>Bacteria</taxon>
        <taxon>Bacillati</taxon>
        <taxon>Bacillota</taxon>
        <taxon>Bacilli</taxon>
        <taxon>Lactobacillales</taxon>
        <taxon>Streptococcaceae</taxon>
        <taxon>Streptococcus</taxon>
    </lineage>
</organism>
<name>A0A660A4N6_STRPY</name>
<dbReference type="RefSeq" id="WP_156141698.1">
    <property type="nucleotide sequence ID" value="NZ_VCID01000517.1"/>
</dbReference>
<gene>
    <name evidence="2" type="ORF">FGO82_06560</name>
</gene>
<evidence type="ECO:0000313" key="2">
    <source>
        <dbReference type="EMBL" id="TNY46862.1"/>
    </source>
</evidence>
<accession>A0A660A4N6</accession>
<feature type="chain" id="PRO_5025009753" evidence="1">
    <location>
        <begin position="30"/>
        <end position="105"/>
    </location>
</feature>
<dbReference type="AlphaFoldDB" id="A0A660A4N6"/>
<reference evidence="2 3" key="1">
    <citation type="submission" date="2019-05" db="EMBL/GenBank/DDBJ databases">
        <title>Novel genomic isolates of S.pyogenes and S.dysgalactiae subsp. equisimilis associated to necrotising fasciitis (NSTI).</title>
        <authorList>
            <person name="Barrantes I."/>
        </authorList>
    </citation>
    <scope>NUCLEOTIDE SEQUENCE [LARGE SCALE GENOMIC DNA]</scope>
    <source>
        <strain evidence="2 3">SPY6028</strain>
    </source>
</reference>
<keyword evidence="1" id="KW-0732">Signal</keyword>
<sequence>MRIKKSLVILLALCIFSLLTYSLSLNVQASDYTLERRQTNLRDYLETLKKNTNFDVEINGNDFTITFSDSALLSNDSEVQLYRSNGVNKISGNVLKRQHFSVQHL</sequence>